<gene>
    <name evidence="1" type="ORF">PCOR1329_LOCUS29553</name>
</gene>
<comment type="caution">
    <text evidence="1">The sequence shown here is derived from an EMBL/GenBank/DDBJ whole genome shotgun (WGS) entry which is preliminary data.</text>
</comment>
<keyword evidence="2" id="KW-1185">Reference proteome</keyword>
<evidence type="ECO:0000313" key="2">
    <source>
        <dbReference type="Proteomes" id="UP001189429"/>
    </source>
</evidence>
<protein>
    <submittedName>
        <fullName evidence="1">Uncharacterized protein</fullName>
    </submittedName>
</protein>
<reference evidence="1" key="1">
    <citation type="submission" date="2023-10" db="EMBL/GenBank/DDBJ databases">
        <authorList>
            <person name="Chen Y."/>
            <person name="Shah S."/>
            <person name="Dougan E. K."/>
            <person name="Thang M."/>
            <person name="Chan C."/>
        </authorList>
    </citation>
    <scope>NUCLEOTIDE SEQUENCE [LARGE SCALE GENOMIC DNA]</scope>
</reference>
<name>A0ABN9SHG2_9DINO</name>
<accession>A0ABN9SHG2</accession>
<dbReference type="EMBL" id="CAUYUJ010011115">
    <property type="protein sequence ID" value="CAK0831115.1"/>
    <property type="molecule type" value="Genomic_DNA"/>
</dbReference>
<organism evidence="1 2">
    <name type="scientific">Prorocentrum cordatum</name>
    <dbReference type="NCBI Taxonomy" id="2364126"/>
    <lineage>
        <taxon>Eukaryota</taxon>
        <taxon>Sar</taxon>
        <taxon>Alveolata</taxon>
        <taxon>Dinophyceae</taxon>
        <taxon>Prorocentrales</taxon>
        <taxon>Prorocentraceae</taxon>
        <taxon>Prorocentrum</taxon>
    </lineage>
</organism>
<dbReference type="Proteomes" id="UP001189429">
    <property type="component" value="Unassembled WGS sequence"/>
</dbReference>
<sequence>MPLLTAFFDVGVTAQKLPPLEEVRRSLQLRESGFRLASNLQLGRCYVLQGTLAAGTSPAELLDRSQESLDSSFGTGALTAMIQRERCEVTPALNFVPVKGVFQPGAVQAAEDEEPLLLLVFMTDDLPIPPEEEELTDRLLAASSLLACAGLANTLAFAVNYAHEFGPSALPAEQLGSGYVSVTKYISMIRRTRVDQPTVCLSG</sequence>
<evidence type="ECO:0000313" key="1">
    <source>
        <dbReference type="EMBL" id="CAK0831115.1"/>
    </source>
</evidence>
<proteinExistence type="predicted"/>
<feature type="non-terminal residue" evidence="1">
    <location>
        <position position="203"/>
    </location>
</feature>